<keyword evidence="6" id="KW-0813">Transport</keyword>
<dbReference type="AlphaFoldDB" id="D5C1I7"/>
<keyword evidence="6" id="KW-1003">Cell membrane</keyword>
<reference evidence="9" key="1">
    <citation type="submission" date="2010-04" db="EMBL/GenBank/DDBJ databases">
        <title>Complete genome sequence of Nitrosococcus halophilus Nc4, a salt-adapted, aerobic obligate ammonia-oxidizing sulfur purple bacterium.</title>
        <authorList>
            <consortium name="US DOE Joint Genome Institute"/>
            <person name="Campbell M.A."/>
            <person name="Malfatti S.A."/>
            <person name="Chain P.S.G."/>
            <person name="Heidelberg J.F."/>
            <person name="Ward B.B."/>
            <person name="Klotz M.G."/>
        </authorList>
    </citation>
    <scope>NUCLEOTIDE SEQUENCE [LARGE SCALE GENOMIC DNA]</scope>
    <source>
        <strain evidence="9">Nc4</strain>
    </source>
</reference>
<dbReference type="InterPro" id="IPR047817">
    <property type="entry name" value="ABC2_TM_bact-type"/>
</dbReference>
<dbReference type="GO" id="GO:0043190">
    <property type="term" value="C:ATP-binding cassette (ABC) transporter complex"/>
    <property type="evidence" value="ECO:0007669"/>
    <property type="project" value="InterPro"/>
</dbReference>
<dbReference type="RefSeq" id="WP_013034388.1">
    <property type="nucleotide sequence ID" value="NC_013960.1"/>
</dbReference>
<dbReference type="InterPro" id="IPR013525">
    <property type="entry name" value="ABC2_TM"/>
</dbReference>
<evidence type="ECO:0000259" key="7">
    <source>
        <dbReference type="PROSITE" id="PS51012"/>
    </source>
</evidence>
<evidence type="ECO:0000256" key="1">
    <source>
        <dbReference type="ARBA" id="ARBA00004141"/>
    </source>
</evidence>
<dbReference type="OrthoDB" id="9255971at2"/>
<name>D5C1I7_NITHN</name>
<comment type="similarity">
    <text evidence="2 6">Belongs to the ABC-2 integral membrane protein family.</text>
</comment>
<dbReference type="InterPro" id="IPR000412">
    <property type="entry name" value="ABC_2_transport"/>
</dbReference>
<evidence type="ECO:0000256" key="6">
    <source>
        <dbReference type="RuleBase" id="RU361157"/>
    </source>
</evidence>
<feature type="transmembrane region" description="Helical" evidence="6">
    <location>
        <begin position="101"/>
        <end position="129"/>
    </location>
</feature>
<dbReference type="PANTHER" id="PTHR43229">
    <property type="entry name" value="NODULATION PROTEIN J"/>
    <property type="match status" value="1"/>
</dbReference>
<dbReference type="InterPro" id="IPR051784">
    <property type="entry name" value="Nod_factor_ABC_transporter"/>
</dbReference>
<feature type="transmembrane region" description="Helical" evidence="6">
    <location>
        <begin position="24"/>
        <end position="46"/>
    </location>
</feature>
<feature type="transmembrane region" description="Helical" evidence="6">
    <location>
        <begin position="58"/>
        <end position="80"/>
    </location>
</feature>
<keyword evidence="4 6" id="KW-1133">Transmembrane helix</keyword>
<feature type="domain" description="ABC transmembrane type-2" evidence="7">
    <location>
        <begin position="22"/>
        <end position="253"/>
    </location>
</feature>
<evidence type="ECO:0000256" key="5">
    <source>
        <dbReference type="ARBA" id="ARBA00023136"/>
    </source>
</evidence>
<dbReference type="PRINTS" id="PR00164">
    <property type="entry name" value="ABC2TRNSPORT"/>
</dbReference>
<dbReference type="PIRSF" id="PIRSF006648">
    <property type="entry name" value="DrrB"/>
    <property type="match status" value="1"/>
</dbReference>
<evidence type="ECO:0000256" key="2">
    <source>
        <dbReference type="ARBA" id="ARBA00007783"/>
    </source>
</evidence>
<dbReference type="GO" id="GO:0140359">
    <property type="term" value="F:ABC-type transporter activity"/>
    <property type="evidence" value="ECO:0007669"/>
    <property type="project" value="InterPro"/>
</dbReference>
<comment type="subcellular location">
    <subcellularLocation>
        <location evidence="6">Cell inner membrane</location>
        <topology evidence="6">Multi-pass membrane protein</topology>
    </subcellularLocation>
    <subcellularLocation>
        <location evidence="1">Membrane</location>
        <topology evidence="1">Multi-pass membrane protein</topology>
    </subcellularLocation>
</comment>
<gene>
    <name evidence="8" type="ordered locus">Nhal_3515</name>
</gene>
<dbReference type="PROSITE" id="PS51012">
    <property type="entry name" value="ABC_TM2"/>
    <property type="match status" value="1"/>
</dbReference>
<dbReference type="PANTHER" id="PTHR43229:SF2">
    <property type="entry name" value="NODULATION PROTEIN J"/>
    <property type="match status" value="1"/>
</dbReference>
<sequence>MGWRPLKALIGREMAKLFRQRGRLLSAMVRPLIWLLVIGSGIGSMLGEQGDSGYREFLAPGIIAMTLLFGSLMASLTLVYDKELGIMRMLMIAPFPHYQIIIGKLIAGTLASLVQGALLITLLLLVGYLNLSAALLALFAAMALTALACAALGVLIAVFAKALDNFAVIMNFVIFPVFFLSGALYPVAPLPPVLRAVATVNPFSYGVDLLKHALQRNAPHPFGPDFTLVADLAVLVTFTLVAVAIACLRFSLEAVHAPLIHRLTKRS</sequence>
<keyword evidence="3 6" id="KW-0812">Transmembrane</keyword>
<dbReference type="Proteomes" id="UP000001844">
    <property type="component" value="Chromosome"/>
</dbReference>
<protein>
    <recommendedName>
        <fullName evidence="6">Transport permease protein</fullName>
    </recommendedName>
</protein>
<evidence type="ECO:0000256" key="4">
    <source>
        <dbReference type="ARBA" id="ARBA00022989"/>
    </source>
</evidence>
<feature type="transmembrane region" description="Helical" evidence="6">
    <location>
        <begin position="166"/>
        <end position="185"/>
    </location>
</feature>
<dbReference type="STRING" id="472759.Nhal_3515"/>
<evidence type="ECO:0000256" key="3">
    <source>
        <dbReference type="ARBA" id="ARBA00022692"/>
    </source>
</evidence>
<feature type="transmembrane region" description="Helical" evidence="6">
    <location>
        <begin position="232"/>
        <end position="252"/>
    </location>
</feature>
<keyword evidence="9" id="KW-1185">Reference proteome</keyword>
<dbReference type="Pfam" id="PF01061">
    <property type="entry name" value="ABC2_membrane"/>
    <property type="match status" value="1"/>
</dbReference>
<proteinExistence type="inferred from homology"/>
<keyword evidence="5 6" id="KW-0472">Membrane</keyword>
<feature type="transmembrane region" description="Helical" evidence="6">
    <location>
        <begin position="135"/>
        <end position="159"/>
    </location>
</feature>
<dbReference type="KEGG" id="nhl:Nhal_3515"/>
<organism evidence="8 9">
    <name type="scientific">Nitrosococcus halophilus (strain Nc4)</name>
    <dbReference type="NCBI Taxonomy" id="472759"/>
    <lineage>
        <taxon>Bacteria</taxon>
        <taxon>Pseudomonadati</taxon>
        <taxon>Pseudomonadota</taxon>
        <taxon>Gammaproteobacteria</taxon>
        <taxon>Chromatiales</taxon>
        <taxon>Chromatiaceae</taxon>
        <taxon>Nitrosococcus</taxon>
    </lineage>
</organism>
<evidence type="ECO:0000313" key="9">
    <source>
        <dbReference type="Proteomes" id="UP000001844"/>
    </source>
</evidence>
<dbReference type="HOGENOM" id="CLU_039483_2_3_6"/>
<dbReference type="eggNOG" id="COG0842">
    <property type="taxonomic scope" value="Bacteria"/>
</dbReference>
<evidence type="ECO:0000313" key="8">
    <source>
        <dbReference type="EMBL" id="ADE16539.1"/>
    </source>
</evidence>
<dbReference type="EMBL" id="CP001798">
    <property type="protein sequence ID" value="ADE16539.1"/>
    <property type="molecule type" value="Genomic_DNA"/>
</dbReference>
<accession>D5C1I7</accession>